<sequence>MTSNLNLKSTCFTFKRYLTLSISGSFSRPLVVSLLDVGQVSDSSGNDNPVLLLPAEITAKIFRHCLPAPTIVESDPHKYPAWSSRYQAPLLLAQICRQWRNVCLDTSELWTSIAFKEKGHPELVDLWLSRARNRSLTIFLRGPRARRLMPAILRYHSQWQDVCLDLPYRVLPLLSMTAFPRLERLAPSWAFNNDTEAFGPAVPRLLLIIRNAPLLRYANLNHVPNANLPFEQLTTLHFHYSPDILHTVAILQRSPNLLDLYWLDTGGDLPVTTPPPAPVKLALLRSLKIGDPRLLSLLTAPRLQRLEMVRKIHKVIDGAAANALARLLRRSSCDLQFLVLSLQGERTSAAALERFLRAAGPVPHLTLNQATIDIQMPALEGVGVLPGLKHLEIRDHVLQESYDHNRRNLPSLRDHYRALLKTLWRRQRNGTLESFELFLCTAPEAPLPVLPAELIAEFLALAEAGLRVRVAHDHDRGVVLDIHLAQ</sequence>
<proteinExistence type="predicted"/>
<dbReference type="Gene3D" id="1.20.1280.50">
    <property type="match status" value="1"/>
</dbReference>
<dbReference type="Proteomes" id="UP001218218">
    <property type="component" value="Unassembled WGS sequence"/>
</dbReference>
<comment type="caution">
    <text evidence="1">The sequence shown here is derived from an EMBL/GenBank/DDBJ whole genome shotgun (WGS) entry which is preliminary data.</text>
</comment>
<keyword evidence="2" id="KW-1185">Reference proteome</keyword>
<gene>
    <name evidence="1" type="ORF">DFH08DRAFT_1011153</name>
</gene>
<organism evidence="1 2">
    <name type="scientific">Mycena albidolilacea</name>
    <dbReference type="NCBI Taxonomy" id="1033008"/>
    <lineage>
        <taxon>Eukaryota</taxon>
        <taxon>Fungi</taxon>
        <taxon>Dikarya</taxon>
        <taxon>Basidiomycota</taxon>
        <taxon>Agaricomycotina</taxon>
        <taxon>Agaricomycetes</taxon>
        <taxon>Agaricomycetidae</taxon>
        <taxon>Agaricales</taxon>
        <taxon>Marasmiineae</taxon>
        <taxon>Mycenaceae</taxon>
        <taxon>Mycena</taxon>
    </lineage>
</organism>
<protein>
    <recommendedName>
        <fullName evidence="3">F-box domain-containing protein</fullName>
    </recommendedName>
</protein>
<evidence type="ECO:0000313" key="2">
    <source>
        <dbReference type="Proteomes" id="UP001218218"/>
    </source>
</evidence>
<dbReference type="EMBL" id="JARIHO010000024">
    <property type="protein sequence ID" value="KAJ7342789.1"/>
    <property type="molecule type" value="Genomic_DNA"/>
</dbReference>
<dbReference type="AlphaFoldDB" id="A0AAD6ZX65"/>
<reference evidence="1" key="1">
    <citation type="submission" date="2023-03" db="EMBL/GenBank/DDBJ databases">
        <title>Massive genome expansion in bonnet fungi (Mycena s.s.) driven by repeated elements and novel gene families across ecological guilds.</title>
        <authorList>
            <consortium name="Lawrence Berkeley National Laboratory"/>
            <person name="Harder C.B."/>
            <person name="Miyauchi S."/>
            <person name="Viragh M."/>
            <person name="Kuo A."/>
            <person name="Thoen E."/>
            <person name="Andreopoulos B."/>
            <person name="Lu D."/>
            <person name="Skrede I."/>
            <person name="Drula E."/>
            <person name="Henrissat B."/>
            <person name="Morin E."/>
            <person name="Kohler A."/>
            <person name="Barry K."/>
            <person name="LaButti K."/>
            <person name="Morin E."/>
            <person name="Salamov A."/>
            <person name="Lipzen A."/>
            <person name="Mereny Z."/>
            <person name="Hegedus B."/>
            <person name="Baldrian P."/>
            <person name="Stursova M."/>
            <person name="Weitz H."/>
            <person name="Taylor A."/>
            <person name="Grigoriev I.V."/>
            <person name="Nagy L.G."/>
            <person name="Martin F."/>
            <person name="Kauserud H."/>
        </authorList>
    </citation>
    <scope>NUCLEOTIDE SEQUENCE</scope>
    <source>
        <strain evidence="1">CBHHK002</strain>
    </source>
</reference>
<evidence type="ECO:0008006" key="3">
    <source>
        <dbReference type="Google" id="ProtNLM"/>
    </source>
</evidence>
<name>A0AAD6ZX65_9AGAR</name>
<evidence type="ECO:0000313" key="1">
    <source>
        <dbReference type="EMBL" id="KAJ7342789.1"/>
    </source>
</evidence>
<accession>A0AAD6ZX65</accession>